<dbReference type="Proteomes" id="UP001241377">
    <property type="component" value="Unassembled WGS sequence"/>
</dbReference>
<protein>
    <submittedName>
        <fullName evidence="1">Uncharacterized protein</fullName>
    </submittedName>
</protein>
<reference evidence="1" key="1">
    <citation type="submission" date="2023-04" db="EMBL/GenBank/DDBJ databases">
        <title>Draft Genome sequencing of Naganishia species isolated from polar environments using Oxford Nanopore Technology.</title>
        <authorList>
            <person name="Leo P."/>
            <person name="Venkateswaran K."/>
        </authorList>
    </citation>
    <scope>NUCLEOTIDE SEQUENCE</scope>
    <source>
        <strain evidence="1">MNA-CCFEE 5261</strain>
    </source>
</reference>
<accession>A0ACC2VHG5</accession>
<sequence length="102" mass="11609">MIEKSRADIQNLAAMNLKPGVSTINKEMEQRIAKELFTAISSFQKAQRLFAEKQKRRMEHEQRKLNEMLDDAEPWASNATSSPAAEPTRVQSQEQSHVTHTG</sequence>
<organism evidence="1 2">
    <name type="scientific">Naganishia cerealis</name>
    <dbReference type="NCBI Taxonomy" id="610337"/>
    <lineage>
        <taxon>Eukaryota</taxon>
        <taxon>Fungi</taxon>
        <taxon>Dikarya</taxon>
        <taxon>Basidiomycota</taxon>
        <taxon>Agaricomycotina</taxon>
        <taxon>Tremellomycetes</taxon>
        <taxon>Filobasidiales</taxon>
        <taxon>Filobasidiaceae</taxon>
        <taxon>Naganishia</taxon>
    </lineage>
</organism>
<name>A0ACC2VHG5_9TREE</name>
<evidence type="ECO:0000313" key="1">
    <source>
        <dbReference type="EMBL" id="KAJ9098526.1"/>
    </source>
</evidence>
<evidence type="ECO:0000313" key="2">
    <source>
        <dbReference type="Proteomes" id="UP001241377"/>
    </source>
</evidence>
<comment type="caution">
    <text evidence="1">The sequence shown here is derived from an EMBL/GenBank/DDBJ whole genome shotgun (WGS) entry which is preliminary data.</text>
</comment>
<proteinExistence type="predicted"/>
<dbReference type="EMBL" id="JASBWR010000075">
    <property type="protein sequence ID" value="KAJ9098526.1"/>
    <property type="molecule type" value="Genomic_DNA"/>
</dbReference>
<gene>
    <name evidence="1" type="ORF">QFC19_006294</name>
</gene>
<keyword evidence="2" id="KW-1185">Reference proteome</keyword>